<sequence length="139" mass="15520">MSETAKADKWDVVNDASKETPEHELETAERLRANGGRCMFQIDHEYVKGDDGGLVDRGLADLADGTELKSLHACSSKDMVYSHMKNASRKRDAVRVVFDNSRNRGMSDDELAECLRHAQAFKRGTVHVIDSDGILTRIK</sequence>
<protein>
    <recommendedName>
        <fullName evidence="4">tRNA nuclease CdiA C-terminal domain-containing protein</fullName>
    </recommendedName>
</protein>
<evidence type="ECO:0000256" key="1">
    <source>
        <dbReference type="SAM" id="MobiDB-lite"/>
    </source>
</evidence>
<feature type="region of interest" description="Disordered" evidence="1">
    <location>
        <begin position="1"/>
        <end position="26"/>
    </location>
</feature>
<evidence type="ECO:0008006" key="4">
    <source>
        <dbReference type="Google" id="ProtNLM"/>
    </source>
</evidence>
<dbReference type="EMBL" id="PCGY01000011">
    <property type="protein sequence ID" value="PKU92723.1"/>
    <property type="molecule type" value="Genomic_DNA"/>
</dbReference>
<organism evidence="2 3">
    <name type="scientific">Bifidobacterium thermophilum</name>
    <dbReference type="NCBI Taxonomy" id="33905"/>
    <lineage>
        <taxon>Bacteria</taxon>
        <taxon>Bacillati</taxon>
        <taxon>Actinomycetota</taxon>
        <taxon>Actinomycetes</taxon>
        <taxon>Bifidobacteriales</taxon>
        <taxon>Bifidobacteriaceae</taxon>
        <taxon>Bifidobacterium</taxon>
    </lineage>
</organism>
<accession>A0A2N3QM47</accession>
<name>A0A2N3QM47_9BIFI</name>
<evidence type="ECO:0000313" key="3">
    <source>
        <dbReference type="Proteomes" id="UP000233727"/>
    </source>
</evidence>
<gene>
    <name evidence="2" type="ORF">CQR47_0572</name>
</gene>
<reference evidence="2 3" key="1">
    <citation type="submission" date="2017-10" db="EMBL/GenBank/DDBJ databases">
        <title>Bifidobacterium genomics.</title>
        <authorList>
            <person name="Lugli G.A."/>
            <person name="Milani C."/>
            <person name="Mancabelli L."/>
        </authorList>
    </citation>
    <scope>NUCLEOTIDE SEQUENCE [LARGE SCALE GENOMIC DNA]</scope>
    <source>
        <strain evidence="2 3">1542B</strain>
    </source>
</reference>
<comment type="caution">
    <text evidence="2">The sequence shown here is derived from an EMBL/GenBank/DDBJ whole genome shotgun (WGS) entry which is preliminary data.</text>
</comment>
<proteinExistence type="predicted"/>
<dbReference type="AlphaFoldDB" id="A0A2N3QM47"/>
<evidence type="ECO:0000313" key="2">
    <source>
        <dbReference type="EMBL" id="PKU92723.1"/>
    </source>
</evidence>
<dbReference type="Proteomes" id="UP000233727">
    <property type="component" value="Unassembled WGS sequence"/>
</dbReference>